<dbReference type="AlphaFoldDB" id="A0A6N7R285"/>
<dbReference type="EMBL" id="WJEE01000035">
    <property type="protein sequence ID" value="MRI67590.1"/>
    <property type="molecule type" value="Genomic_DNA"/>
</dbReference>
<evidence type="ECO:0000256" key="7">
    <source>
        <dbReference type="ARBA" id="ARBA00022840"/>
    </source>
</evidence>
<dbReference type="PIRSF" id="PIRSF001563">
    <property type="entry name" value="Folylpolyglu_synth"/>
    <property type="match status" value="1"/>
</dbReference>
<sequence length="459" mass="51795">MWTFCSAIHRKMSVILSNNALNVCSTNISSSFCLNNKKDVDFMMESLQDLEHFFASRRTLGIKPGLERLDYLLEKVNHPQKSIPTIHIAGTNGKGSTLTYLKEVLMEGGYTVGTFQSPGLPTILDHMAINNRTITAQEFIDILHPLLPIIEEMDQQNLAPSEYEILMIITLLFLQDNIDIAVIEAAMGGREDITNRVEPLVTIITSIGFDHTSFLGNTLKDIAAHKAGIIKEKVPIISGDLVDEALQVVKEEASKQSAPLYLYGQQFWIEEIDRNHFHWNNGTKYYVMDLSMKGRHQIMNVSLAIQALHLLQDNGFKIDDIAVKRGLSQAKLPNRMEIIKEHPKIIADGAHNVQSVNKLVETIQEESIEGRVKVLFSAFRDKEITVMLKELAKLTDEIIVTTFDHPRVLSEEEVPEHIVYIEYARQALNKLLATSNPNDLILITGSLHFVDYAKKLVQK</sequence>
<proteinExistence type="inferred from homology"/>
<organism evidence="14 15">
    <name type="scientific">Gracilibacillus thailandensis</name>
    <dbReference type="NCBI Taxonomy" id="563735"/>
    <lineage>
        <taxon>Bacteria</taxon>
        <taxon>Bacillati</taxon>
        <taxon>Bacillota</taxon>
        <taxon>Bacilli</taxon>
        <taxon>Bacillales</taxon>
        <taxon>Bacillaceae</taxon>
        <taxon>Gracilibacillus</taxon>
    </lineage>
</organism>
<evidence type="ECO:0000313" key="14">
    <source>
        <dbReference type="EMBL" id="MRI67590.1"/>
    </source>
</evidence>
<dbReference type="GO" id="GO:0004326">
    <property type="term" value="F:tetrahydrofolylpolyglutamate synthase activity"/>
    <property type="evidence" value="ECO:0007669"/>
    <property type="project" value="UniProtKB-EC"/>
</dbReference>
<evidence type="ECO:0000256" key="9">
    <source>
        <dbReference type="ARBA" id="ARBA00030592"/>
    </source>
</evidence>
<evidence type="ECO:0000256" key="4">
    <source>
        <dbReference type="ARBA" id="ARBA00022598"/>
    </source>
</evidence>
<evidence type="ECO:0000256" key="5">
    <source>
        <dbReference type="ARBA" id="ARBA00022723"/>
    </source>
</evidence>
<dbReference type="Pfam" id="PF02875">
    <property type="entry name" value="Mur_ligase_C"/>
    <property type="match status" value="1"/>
</dbReference>
<feature type="domain" description="Mur ligase C-terminal" evidence="12">
    <location>
        <begin position="334"/>
        <end position="446"/>
    </location>
</feature>
<dbReference type="InterPro" id="IPR036565">
    <property type="entry name" value="Mur-like_cat_sf"/>
</dbReference>
<keyword evidence="4 11" id="KW-0436">Ligase</keyword>
<dbReference type="Proteomes" id="UP000435187">
    <property type="component" value="Unassembled WGS sequence"/>
</dbReference>
<dbReference type="EC" id="6.3.2.17" evidence="3"/>
<dbReference type="GO" id="GO:0005524">
    <property type="term" value="F:ATP binding"/>
    <property type="evidence" value="ECO:0007669"/>
    <property type="project" value="UniProtKB-KW"/>
</dbReference>
<protein>
    <recommendedName>
        <fullName evidence="3">tetrahydrofolate synthase</fullName>
        <ecNumber evidence="3">6.3.2.17</ecNumber>
    </recommendedName>
    <alternativeName>
        <fullName evidence="9">Tetrahydrofolylpolyglutamate synthase</fullName>
    </alternativeName>
</protein>
<comment type="caution">
    <text evidence="14">The sequence shown here is derived from an EMBL/GenBank/DDBJ whole genome shotgun (WGS) entry which is preliminary data.</text>
</comment>
<comment type="cofactor">
    <cofactor evidence="1">
        <name>Mg(2+)</name>
        <dbReference type="ChEBI" id="CHEBI:18420"/>
    </cofactor>
</comment>
<dbReference type="InterPro" id="IPR036615">
    <property type="entry name" value="Mur_ligase_C_dom_sf"/>
</dbReference>
<evidence type="ECO:0000256" key="3">
    <source>
        <dbReference type="ARBA" id="ARBA00013025"/>
    </source>
</evidence>
<dbReference type="FunFam" id="3.40.1190.10:FF:000011">
    <property type="entry name" value="Folylpolyglutamate synthase/dihydrofolate synthase"/>
    <property type="match status" value="1"/>
</dbReference>
<dbReference type="GO" id="GO:0008841">
    <property type="term" value="F:dihydrofolate synthase activity"/>
    <property type="evidence" value="ECO:0007669"/>
    <property type="project" value="TreeGrafter"/>
</dbReference>
<dbReference type="Pfam" id="PF08245">
    <property type="entry name" value="Mur_ligase_M"/>
    <property type="match status" value="1"/>
</dbReference>
<evidence type="ECO:0000256" key="11">
    <source>
        <dbReference type="PIRNR" id="PIRNR001563"/>
    </source>
</evidence>
<evidence type="ECO:0000259" key="12">
    <source>
        <dbReference type="Pfam" id="PF02875"/>
    </source>
</evidence>
<evidence type="ECO:0000256" key="6">
    <source>
        <dbReference type="ARBA" id="ARBA00022741"/>
    </source>
</evidence>
<keyword evidence="15" id="KW-1185">Reference proteome</keyword>
<evidence type="ECO:0000256" key="2">
    <source>
        <dbReference type="ARBA" id="ARBA00008276"/>
    </source>
</evidence>
<dbReference type="GO" id="GO:0046872">
    <property type="term" value="F:metal ion binding"/>
    <property type="evidence" value="ECO:0007669"/>
    <property type="project" value="UniProtKB-KW"/>
</dbReference>
<keyword evidence="5" id="KW-0479">Metal-binding</keyword>
<evidence type="ECO:0000259" key="13">
    <source>
        <dbReference type="Pfam" id="PF08245"/>
    </source>
</evidence>
<dbReference type="SUPFAM" id="SSF53244">
    <property type="entry name" value="MurD-like peptide ligases, peptide-binding domain"/>
    <property type="match status" value="1"/>
</dbReference>
<comment type="similarity">
    <text evidence="2 11">Belongs to the folylpolyglutamate synthase family.</text>
</comment>
<keyword evidence="7 11" id="KW-0067">ATP-binding</keyword>
<dbReference type="InterPro" id="IPR004101">
    <property type="entry name" value="Mur_ligase_C"/>
</dbReference>
<dbReference type="GO" id="GO:0005737">
    <property type="term" value="C:cytoplasm"/>
    <property type="evidence" value="ECO:0007669"/>
    <property type="project" value="TreeGrafter"/>
</dbReference>
<name>A0A6N7R285_9BACI</name>
<evidence type="ECO:0000256" key="8">
    <source>
        <dbReference type="ARBA" id="ARBA00022842"/>
    </source>
</evidence>
<keyword evidence="8" id="KW-0460">Magnesium</keyword>
<dbReference type="PANTHER" id="PTHR11136:SF0">
    <property type="entry name" value="DIHYDROFOLATE SYNTHETASE-RELATED"/>
    <property type="match status" value="1"/>
</dbReference>
<dbReference type="InterPro" id="IPR013221">
    <property type="entry name" value="Mur_ligase_cen"/>
</dbReference>
<gene>
    <name evidence="14" type="ORF">GH885_14800</name>
</gene>
<reference evidence="14 15" key="1">
    <citation type="submission" date="2019-10" db="EMBL/GenBank/DDBJ databases">
        <title>Gracilibacillus salitolerans sp. nov., a moderate halophile isolated from a saline soil in northwest China.</title>
        <authorList>
            <person name="Gan L."/>
        </authorList>
    </citation>
    <scope>NUCLEOTIDE SEQUENCE [LARGE SCALE GENOMIC DNA]</scope>
    <source>
        <strain evidence="14 15">TP2-8</strain>
    </source>
</reference>
<evidence type="ECO:0000313" key="15">
    <source>
        <dbReference type="Proteomes" id="UP000435187"/>
    </source>
</evidence>
<dbReference type="SUPFAM" id="SSF53623">
    <property type="entry name" value="MurD-like peptide ligases, catalytic domain"/>
    <property type="match status" value="1"/>
</dbReference>
<evidence type="ECO:0000256" key="1">
    <source>
        <dbReference type="ARBA" id="ARBA00001946"/>
    </source>
</evidence>
<evidence type="ECO:0000256" key="10">
    <source>
        <dbReference type="ARBA" id="ARBA00047493"/>
    </source>
</evidence>
<dbReference type="Gene3D" id="3.40.1190.10">
    <property type="entry name" value="Mur-like, catalytic domain"/>
    <property type="match status" value="1"/>
</dbReference>
<dbReference type="InterPro" id="IPR001645">
    <property type="entry name" value="Folylpolyglutamate_synth"/>
</dbReference>
<feature type="domain" description="Mur ligase central" evidence="13">
    <location>
        <begin position="88"/>
        <end position="307"/>
    </location>
</feature>
<dbReference type="Gene3D" id="3.90.190.20">
    <property type="entry name" value="Mur ligase, C-terminal domain"/>
    <property type="match status" value="1"/>
</dbReference>
<dbReference type="PANTHER" id="PTHR11136">
    <property type="entry name" value="FOLYLPOLYGLUTAMATE SYNTHASE-RELATED"/>
    <property type="match status" value="1"/>
</dbReference>
<keyword evidence="6 11" id="KW-0547">Nucleotide-binding</keyword>
<dbReference type="NCBIfam" id="TIGR01499">
    <property type="entry name" value="folC"/>
    <property type="match status" value="1"/>
</dbReference>
<comment type="catalytic activity">
    <reaction evidence="10">
        <text>(6S)-5,6,7,8-tetrahydrofolyl-(gamma-L-Glu)(n) + L-glutamate + ATP = (6S)-5,6,7,8-tetrahydrofolyl-(gamma-L-Glu)(n+1) + ADP + phosphate + H(+)</text>
        <dbReference type="Rhea" id="RHEA:10580"/>
        <dbReference type="Rhea" id="RHEA-COMP:14738"/>
        <dbReference type="Rhea" id="RHEA-COMP:14740"/>
        <dbReference type="ChEBI" id="CHEBI:15378"/>
        <dbReference type="ChEBI" id="CHEBI:29985"/>
        <dbReference type="ChEBI" id="CHEBI:30616"/>
        <dbReference type="ChEBI" id="CHEBI:43474"/>
        <dbReference type="ChEBI" id="CHEBI:141005"/>
        <dbReference type="ChEBI" id="CHEBI:456216"/>
        <dbReference type="EC" id="6.3.2.17"/>
    </reaction>
</comment>
<accession>A0A6N7R285</accession>